<organism evidence="4 5">
    <name type="scientific">Spiroplasma apis B31</name>
    <dbReference type="NCBI Taxonomy" id="1276258"/>
    <lineage>
        <taxon>Bacteria</taxon>
        <taxon>Bacillati</taxon>
        <taxon>Mycoplasmatota</taxon>
        <taxon>Mollicutes</taxon>
        <taxon>Entomoplasmatales</taxon>
        <taxon>Spiroplasmataceae</taxon>
        <taxon>Spiroplasma</taxon>
    </lineage>
</organism>
<evidence type="ECO:0000313" key="5">
    <source>
        <dbReference type="Proteomes" id="UP000018550"/>
    </source>
</evidence>
<dbReference type="PANTHER" id="PTHR35149">
    <property type="entry name" value="SLL5132 PROTEIN"/>
    <property type="match status" value="1"/>
</dbReference>
<gene>
    <name evidence="4" type="ORF">SAPIS_v1c06800</name>
</gene>
<dbReference type="OrthoDB" id="9798761at2"/>
<keyword evidence="1" id="KW-0175">Coiled coil</keyword>
<evidence type="ECO:0000256" key="1">
    <source>
        <dbReference type="SAM" id="Coils"/>
    </source>
</evidence>
<protein>
    <recommendedName>
        <fullName evidence="6">DUF262 domain-containing protein</fullName>
    </recommendedName>
</protein>
<dbReference type="Proteomes" id="UP000018550">
    <property type="component" value="Chromosome"/>
</dbReference>
<feature type="domain" description="GmrSD restriction endonucleases C-terminal" evidence="3">
    <location>
        <begin position="669"/>
        <end position="813"/>
    </location>
</feature>
<dbReference type="HOGENOM" id="CLU_344151_0_0_14"/>
<name>V5RL52_SPIAP</name>
<evidence type="ECO:0000313" key="4">
    <source>
        <dbReference type="EMBL" id="AHB36525.1"/>
    </source>
</evidence>
<reference evidence="4 5" key="1">
    <citation type="journal article" date="2014" name="Genome Announc.">
        <title>Complete Genome Sequence of Spiroplasma apis B31T (ATCC 33834), a Bacterium Associated with May Disease of Honeybees (Apis mellifera).</title>
        <authorList>
            <person name="Ku C."/>
            <person name="Lo W.S."/>
            <person name="Chen L.L."/>
            <person name="Kuo C.H."/>
        </authorList>
    </citation>
    <scope>NUCLEOTIDE SEQUENCE [LARGE SCALE GENOMIC DNA]</scope>
    <source>
        <strain evidence="4">B31</strain>
    </source>
</reference>
<evidence type="ECO:0000259" key="3">
    <source>
        <dbReference type="Pfam" id="PF07510"/>
    </source>
</evidence>
<dbReference type="Pfam" id="PF03235">
    <property type="entry name" value="GmrSD_N"/>
    <property type="match status" value="1"/>
</dbReference>
<feature type="coiled-coil region" evidence="1">
    <location>
        <begin position="42"/>
        <end position="69"/>
    </location>
</feature>
<dbReference type="PATRIC" id="fig|1276258.3.peg.694"/>
<evidence type="ECO:0000259" key="2">
    <source>
        <dbReference type="Pfam" id="PF03235"/>
    </source>
</evidence>
<dbReference type="EMBL" id="CP006682">
    <property type="protein sequence ID" value="AHB36525.1"/>
    <property type="molecule type" value="Genomic_DNA"/>
</dbReference>
<accession>V5RL52</accession>
<feature type="domain" description="GmrSD restriction endonucleases N-terminal" evidence="2">
    <location>
        <begin position="183"/>
        <end position="415"/>
    </location>
</feature>
<dbReference type="InterPro" id="IPR011089">
    <property type="entry name" value="GmrSD_C"/>
</dbReference>
<keyword evidence="5" id="KW-1185">Reference proteome</keyword>
<dbReference type="AlphaFoldDB" id="V5RL52"/>
<sequence>MISKNFEFLKDYHKYKWVYEKISIIEDSLLSDDKYTLQVDSAKLLEKLLKQVMNEEERIKKTLGELINNFNLFYKLKKSDALPSNILASFKWLNSIRSVGVHHNDLSYVEYQLSFTSKVNFILTLRKILHFIIYSFEDTKINLPDCDDDIYYNTCKLAKNLKDKKDFDYENNQIITEKLSIGDFVLNNKIRFFIPTYQRDYRWTKEECEELIEQLFDKKDSNEQIYFGTMACRMFPSQVGNFTKEVRLMDGQQRVTTSLILFKAIFDVIKDKQKELDDFSESIPTELTDLFDYKINDLHSDALIKIKYENSTSTSENNIYSLYKVLTGYNIASKFKNDLKLLTRSQVITNYEYFYSVFKNYTIEKNLDIYNYYANNFIVSCIRFNDDDINEMEVFENLNSKGKDLDTFDMLKNYIYNMVDQKVFKENSKRVVDEYNKYFNLSLVPKFKGKEDEQNKKYEAFFFNFLTYKIALKGTTNIDLKQNKKSLLKAFKKFYNEKNITFDKYASICSEIGRYFYIYKNVKLVKDYENITSEFYKFRTTLSNIDEKDFSICLFYLFDVFSDNSWSSAERKLHLFNEQLLEKCLFQIERWFIMLLQVKGTGQSLKGAVMIKLVRYLKLFENYSNFKQDLPQHLQEWFAGKTKITKENEHLLIPLENKLPSKDVAIDSLKNRDVQNNYMKVIFLKRLENYWLNLSTKACQEVIFKVSTVEHIMPKTPNQEWWEMLNEKENLNRQELKDKHAAFLNRIGNLLLLDSKNNSELSNSPFKIKVNNYIASDSRLAKIPFTNKNESLVDIDHFDFKMIDDRSAKLAKILVNDIYEIE</sequence>
<dbReference type="eggNOG" id="COG1479">
    <property type="taxonomic scope" value="Bacteria"/>
</dbReference>
<dbReference type="InterPro" id="IPR004919">
    <property type="entry name" value="GmrSD_N"/>
</dbReference>
<dbReference type="RefSeq" id="WP_023789698.1">
    <property type="nucleotide sequence ID" value="NC_022998.1"/>
</dbReference>
<dbReference type="Pfam" id="PF07510">
    <property type="entry name" value="GmrSD_C"/>
    <property type="match status" value="1"/>
</dbReference>
<dbReference type="PANTHER" id="PTHR35149:SF1">
    <property type="entry name" value="DUF5655 DOMAIN-CONTAINING PROTEIN"/>
    <property type="match status" value="1"/>
</dbReference>
<evidence type="ECO:0008006" key="6">
    <source>
        <dbReference type="Google" id="ProtNLM"/>
    </source>
</evidence>
<proteinExistence type="predicted"/>
<dbReference type="KEGG" id="sapi:SAPIS_v1c06800"/>
<dbReference type="STRING" id="1276258.SAPIS_v1c06800"/>